<dbReference type="PANTHER" id="PTHR37815">
    <property type="entry name" value="UPF0397 PROTEIN BC_2624-RELATED"/>
    <property type="match status" value="1"/>
</dbReference>
<feature type="transmembrane region" description="Helical" evidence="3">
    <location>
        <begin position="42"/>
        <end position="65"/>
    </location>
</feature>
<gene>
    <name evidence="4" type="ORF">DQL93_02805</name>
</gene>
<dbReference type="Gene3D" id="1.10.1760.20">
    <property type="match status" value="1"/>
</dbReference>
<evidence type="ECO:0000313" key="4">
    <source>
        <dbReference type="EMBL" id="AZA15623.1"/>
    </source>
</evidence>
<feature type="transmembrane region" description="Helical" evidence="3">
    <location>
        <begin position="12"/>
        <end position="30"/>
    </location>
</feature>
<dbReference type="PANTHER" id="PTHR37815:SF3">
    <property type="entry name" value="UPF0397 PROTEIN SPR0429"/>
    <property type="match status" value="1"/>
</dbReference>
<dbReference type="Pfam" id="PF07155">
    <property type="entry name" value="ECF-ribofla_trS"/>
    <property type="match status" value="1"/>
</dbReference>
<feature type="transmembrane region" description="Helical" evidence="3">
    <location>
        <begin position="103"/>
        <end position="124"/>
    </location>
</feature>
<evidence type="ECO:0000256" key="1">
    <source>
        <dbReference type="ARBA" id="ARBA00022692"/>
    </source>
</evidence>
<dbReference type="RefSeq" id="WP_231542308.1">
    <property type="nucleotide sequence ID" value="NZ_JAJNVF010000055.1"/>
</dbReference>
<proteinExistence type="predicted"/>
<dbReference type="EMBL" id="CP031023">
    <property type="protein sequence ID" value="AZA15623.1"/>
    <property type="molecule type" value="Genomic_DNA"/>
</dbReference>
<keyword evidence="1 3" id="KW-0812">Transmembrane</keyword>
<name>A0A3G6JCP8_LACDL</name>
<feature type="transmembrane region" description="Helical" evidence="3">
    <location>
        <begin position="72"/>
        <end position="91"/>
    </location>
</feature>
<evidence type="ECO:0000256" key="3">
    <source>
        <dbReference type="SAM" id="Phobius"/>
    </source>
</evidence>
<dbReference type="AlphaFoldDB" id="A0A3G6JCP8"/>
<accession>A0A3G6JCP8</accession>
<reference evidence="4" key="1">
    <citation type="submission" date="2018-07" db="EMBL/GenBank/DDBJ databases">
        <authorList>
            <person name="Somerville V."/>
        </authorList>
    </citation>
    <scope>NUCLEOTIDE SEQUENCE</scope>
    <source>
        <strain evidence="4">NWC_2_2</strain>
    </source>
</reference>
<sequence>MQKSWSVKRTTVVAVLMAMNVALSSFSIPVPGGHLYFNDVVIIAAALLLYPSEAFVVGGVGAFLGDFLFYPAPMFVSLVSHGFEALIISYFSHKFAGEQKKVILGIFIGAAVMVTGYTLGRAFIYATPAISLVKFPFECLQAAVGTGLGYNLVYHAGIEKQFQHRLR</sequence>
<protein>
    <submittedName>
        <fullName evidence="4">ECF transporter S component</fullName>
    </submittedName>
</protein>
<keyword evidence="3" id="KW-0472">Membrane</keyword>
<organism evidence="4">
    <name type="scientific">Lactobacillus delbrueckii subsp. lactis</name>
    <dbReference type="NCBI Taxonomy" id="29397"/>
    <lineage>
        <taxon>Bacteria</taxon>
        <taxon>Bacillati</taxon>
        <taxon>Bacillota</taxon>
        <taxon>Bacilli</taxon>
        <taxon>Lactobacillales</taxon>
        <taxon>Lactobacillaceae</taxon>
        <taxon>Lactobacillus</taxon>
    </lineage>
</organism>
<dbReference type="GO" id="GO:0016020">
    <property type="term" value="C:membrane"/>
    <property type="evidence" value="ECO:0007669"/>
    <property type="project" value="InterPro"/>
</dbReference>
<evidence type="ECO:0000256" key="2">
    <source>
        <dbReference type="ARBA" id="ARBA00022989"/>
    </source>
</evidence>
<keyword evidence="2 3" id="KW-1133">Transmembrane helix</keyword>
<dbReference type="InterPro" id="IPR009825">
    <property type="entry name" value="ECF_substrate-spec-like"/>
</dbReference>